<dbReference type="STRING" id="1472767.AOX59_09310"/>
<dbReference type="Proteomes" id="UP000050331">
    <property type="component" value="Chromosome"/>
</dbReference>
<keyword evidence="7" id="KW-1185">Reference proteome</keyword>
<gene>
    <name evidence="6" type="ORF">AOX59_09310</name>
</gene>
<dbReference type="KEGG" id="lao:AOX59_09310"/>
<evidence type="ECO:0000256" key="3">
    <source>
        <dbReference type="ARBA" id="ARBA00022741"/>
    </source>
</evidence>
<reference evidence="6 7" key="1">
    <citation type="submission" date="2016-01" db="EMBL/GenBank/DDBJ databases">
        <title>Complete genome sequence of strain Lentibacillus amyloliquefaciens LAM0015T isolated from saline sediment.</title>
        <authorList>
            <person name="Wang J.-L."/>
            <person name="He M.-X."/>
        </authorList>
    </citation>
    <scope>NUCLEOTIDE SEQUENCE [LARGE SCALE GENOMIC DNA]</scope>
    <source>
        <strain evidence="6 7">LAM0015</strain>
    </source>
</reference>
<evidence type="ECO:0000259" key="5">
    <source>
        <dbReference type="PROSITE" id="PS50893"/>
    </source>
</evidence>
<proteinExistence type="inferred from homology"/>
<keyword evidence="2" id="KW-0813">Transport</keyword>
<dbReference type="OrthoDB" id="9804819at2"/>
<evidence type="ECO:0000313" key="6">
    <source>
        <dbReference type="EMBL" id="ALX48795.1"/>
    </source>
</evidence>
<sequence>MREHEVLKIEHLTKKFGQSEVVQDLSITVNKGEIFGLLGPNGTGKTTVIRMIVGLASKTEGSVVINNINTNKEPIKAMKNVGAIVENPEMYTFLTGYQNLMQFSRIARTKISKQRIQEVIELVDLQHAIHKKVKTYSLGMRQRLGLAQAIIHKPPLLILDEPTNGLDPEGIYQFREFLNRLARQGTSVLVSSHLLSEMQLMCDRVAIIQQGKLVGIKTVNEMTGGDGDKRLVIVKVDDPQKAKTLLETTYPHYRVSLENNTLHLEIPKKLISKVNKTLSIEGIEVYEIYNKKQTLEEAFLEMTKSVKGGLNVWIL</sequence>
<evidence type="ECO:0000256" key="2">
    <source>
        <dbReference type="ARBA" id="ARBA00022448"/>
    </source>
</evidence>
<dbReference type="GO" id="GO:0016887">
    <property type="term" value="F:ATP hydrolysis activity"/>
    <property type="evidence" value="ECO:0007669"/>
    <property type="project" value="InterPro"/>
</dbReference>
<dbReference type="PANTHER" id="PTHR43335:SF4">
    <property type="entry name" value="ABC TRANSPORTER, ATP-BINDING PROTEIN"/>
    <property type="match status" value="1"/>
</dbReference>
<dbReference type="PANTHER" id="PTHR43335">
    <property type="entry name" value="ABC TRANSPORTER, ATP-BINDING PROTEIN"/>
    <property type="match status" value="1"/>
</dbReference>
<evidence type="ECO:0000256" key="1">
    <source>
        <dbReference type="ARBA" id="ARBA00005417"/>
    </source>
</evidence>
<dbReference type="EMBL" id="CP013862">
    <property type="protein sequence ID" value="ALX48795.1"/>
    <property type="molecule type" value="Genomic_DNA"/>
</dbReference>
<organism evidence="6 7">
    <name type="scientific">Lentibacillus amyloliquefaciens</name>
    <dbReference type="NCBI Taxonomy" id="1472767"/>
    <lineage>
        <taxon>Bacteria</taxon>
        <taxon>Bacillati</taxon>
        <taxon>Bacillota</taxon>
        <taxon>Bacilli</taxon>
        <taxon>Bacillales</taxon>
        <taxon>Bacillaceae</taxon>
        <taxon>Lentibacillus</taxon>
    </lineage>
</organism>
<evidence type="ECO:0000313" key="7">
    <source>
        <dbReference type="Proteomes" id="UP000050331"/>
    </source>
</evidence>
<dbReference type="SMART" id="SM00382">
    <property type="entry name" value="AAA"/>
    <property type="match status" value="1"/>
</dbReference>
<feature type="domain" description="ABC transporter" evidence="5">
    <location>
        <begin position="7"/>
        <end position="235"/>
    </location>
</feature>
<evidence type="ECO:0000256" key="4">
    <source>
        <dbReference type="ARBA" id="ARBA00022840"/>
    </source>
</evidence>
<dbReference type="RefSeq" id="WP_068444971.1">
    <property type="nucleotide sequence ID" value="NZ_CP013862.1"/>
</dbReference>
<dbReference type="InterPro" id="IPR027417">
    <property type="entry name" value="P-loop_NTPase"/>
</dbReference>
<keyword evidence="4" id="KW-0067">ATP-binding</keyword>
<name>A0A0U3NQ00_9BACI</name>
<comment type="similarity">
    <text evidence="1">Belongs to the ABC transporter superfamily.</text>
</comment>
<dbReference type="Pfam" id="PF00005">
    <property type="entry name" value="ABC_tran"/>
    <property type="match status" value="1"/>
</dbReference>
<dbReference type="PROSITE" id="PS50893">
    <property type="entry name" value="ABC_TRANSPORTER_2"/>
    <property type="match status" value="1"/>
</dbReference>
<dbReference type="InterPro" id="IPR017871">
    <property type="entry name" value="ABC_transporter-like_CS"/>
</dbReference>
<dbReference type="GO" id="GO:0005524">
    <property type="term" value="F:ATP binding"/>
    <property type="evidence" value="ECO:0007669"/>
    <property type="project" value="UniProtKB-KW"/>
</dbReference>
<keyword evidence="3" id="KW-0547">Nucleotide-binding</keyword>
<dbReference type="InterPro" id="IPR003593">
    <property type="entry name" value="AAA+_ATPase"/>
</dbReference>
<protein>
    <recommendedName>
        <fullName evidence="5">ABC transporter domain-containing protein</fullName>
    </recommendedName>
</protein>
<accession>A0A0U3NQ00</accession>
<dbReference type="SUPFAM" id="SSF52540">
    <property type="entry name" value="P-loop containing nucleoside triphosphate hydrolases"/>
    <property type="match status" value="1"/>
</dbReference>
<dbReference type="AlphaFoldDB" id="A0A0U3NQ00"/>
<dbReference type="Gene3D" id="3.40.50.300">
    <property type="entry name" value="P-loop containing nucleotide triphosphate hydrolases"/>
    <property type="match status" value="1"/>
</dbReference>
<dbReference type="InterPro" id="IPR003439">
    <property type="entry name" value="ABC_transporter-like_ATP-bd"/>
</dbReference>
<dbReference type="PROSITE" id="PS00211">
    <property type="entry name" value="ABC_TRANSPORTER_1"/>
    <property type="match status" value="1"/>
</dbReference>